<dbReference type="PANTHER" id="PTHR45931:SF25">
    <property type="entry name" value="E3 UBIQUITIN-PROTEIN LIGASE RLIM-LIKE ISOFORM X1"/>
    <property type="match status" value="1"/>
</dbReference>
<dbReference type="SUPFAM" id="SSF57850">
    <property type="entry name" value="RING/U-box"/>
    <property type="match status" value="1"/>
</dbReference>
<proteinExistence type="predicted"/>
<feature type="domain" description="RING-type" evidence="6">
    <location>
        <begin position="459"/>
        <end position="500"/>
    </location>
</feature>
<dbReference type="InterPro" id="IPR013083">
    <property type="entry name" value="Znf_RING/FYVE/PHD"/>
</dbReference>
<dbReference type="CDD" id="cd16454">
    <property type="entry name" value="RING-H2_PA-TM-RING"/>
    <property type="match status" value="1"/>
</dbReference>
<gene>
    <name evidence="8" type="primary">LOC104747432</name>
</gene>
<reference evidence="7" key="1">
    <citation type="journal article" date="2014" name="Nat. Commun.">
        <title>The emerging biofuel crop Camelina sativa retains a highly undifferentiated hexaploid genome structure.</title>
        <authorList>
            <person name="Kagale S."/>
            <person name="Koh C."/>
            <person name="Nixon J."/>
            <person name="Bollina V."/>
            <person name="Clarke W.E."/>
            <person name="Tuteja R."/>
            <person name="Spillane C."/>
            <person name="Robinson S.J."/>
            <person name="Links M.G."/>
            <person name="Clarke C."/>
            <person name="Higgins E.E."/>
            <person name="Huebert T."/>
            <person name="Sharpe A.G."/>
            <person name="Parkin I.A."/>
        </authorList>
    </citation>
    <scope>NUCLEOTIDE SEQUENCE [LARGE SCALE GENOMIC DNA]</scope>
    <source>
        <strain evidence="7">cv. DH55</strain>
    </source>
</reference>
<evidence type="ECO:0000259" key="6">
    <source>
        <dbReference type="PROSITE" id="PS50089"/>
    </source>
</evidence>
<feature type="compositionally biased region" description="Polar residues" evidence="5">
    <location>
        <begin position="170"/>
        <end position="195"/>
    </location>
</feature>
<keyword evidence="3" id="KW-0862">Zinc</keyword>
<evidence type="ECO:0000256" key="5">
    <source>
        <dbReference type="SAM" id="MobiDB-lite"/>
    </source>
</evidence>
<evidence type="ECO:0000256" key="1">
    <source>
        <dbReference type="ARBA" id="ARBA00022723"/>
    </source>
</evidence>
<keyword evidence="7" id="KW-1185">Reference proteome</keyword>
<dbReference type="InterPro" id="IPR051834">
    <property type="entry name" value="RING_finger_E3_ligase"/>
</dbReference>
<organism evidence="7 8">
    <name type="scientific">Camelina sativa</name>
    <name type="common">False flax</name>
    <name type="synonym">Myagrum sativum</name>
    <dbReference type="NCBI Taxonomy" id="90675"/>
    <lineage>
        <taxon>Eukaryota</taxon>
        <taxon>Viridiplantae</taxon>
        <taxon>Streptophyta</taxon>
        <taxon>Embryophyta</taxon>
        <taxon>Tracheophyta</taxon>
        <taxon>Spermatophyta</taxon>
        <taxon>Magnoliopsida</taxon>
        <taxon>eudicotyledons</taxon>
        <taxon>Gunneridae</taxon>
        <taxon>Pentapetalae</taxon>
        <taxon>rosids</taxon>
        <taxon>malvids</taxon>
        <taxon>Brassicales</taxon>
        <taxon>Brassicaceae</taxon>
        <taxon>Camelineae</taxon>
        <taxon>Camelina</taxon>
    </lineage>
</organism>
<sequence length="504" mass="56501">MENTVITIPDDSPEAPVRYQGEEYRNYLSGRSRRAVLETGEDRESCDTLTRSGGTSCLRRRPAVDKDKGISISAADPCGARRAEVYNLNQLNGHGHAHVAASQDINSSNKGKEKAEDCGSVSNRETIDLSTDRQQNRGTKRRLVRQAADVHETAGVVERDTRQQRRRRNGFTTTSSRASNEPQVSSPGEPFNNSRPPRIQNHQRRNNTQQVLEIQDSSPQVRAFRGSTHIQNGVSDVNVRQIEADEVLARELQEQLYQEERLIRHEQEQMDLNLARLLELVENSLPASSSPSRLELVENSLRASSTRNTPNSSTIAANPGGRSCLEARLQQHSSRRRLNPPQARPPVRSPPRGRGHRLGLAPDLLDRAMSLGLAPDLLDRAINLSFPDDSSFYARLDFLEGIENAIEHTINSRNLLHMDRDFNEALDENNHHRHGGASTQRINDLPESTVQTDKFEETCVICLETPTIGETIRHLLCLHKFHKDCIDPWLGRSKACPLCKSSVT</sequence>
<feature type="compositionally biased region" description="Basic and acidic residues" evidence="5">
    <location>
        <begin position="148"/>
        <end position="163"/>
    </location>
</feature>
<evidence type="ECO:0000313" key="8">
    <source>
        <dbReference type="RefSeq" id="XP_010467362.1"/>
    </source>
</evidence>
<feature type="compositionally biased region" description="Basic and acidic residues" evidence="5">
    <location>
        <begin position="125"/>
        <end position="135"/>
    </location>
</feature>
<dbReference type="GeneID" id="104747432"/>
<evidence type="ECO:0000313" key="7">
    <source>
        <dbReference type="Proteomes" id="UP000694864"/>
    </source>
</evidence>
<feature type="region of interest" description="Disordered" evidence="5">
    <location>
        <begin position="99"/>
        <end position="208"/>
    </location>
</feature>
<protein>
    <submittedName>
        <fullName evidence="8">Uncharacterized protein LOC104747432 isoform X1</fullName>
    </submittedName>
</protein>
<evidence type="ECO:0000256" key="4">
    <source>
        <dbReference type="PROSITE-ProRule" id="PRU00175"/>
    </source>
</evidence>
<dbReference type="SMART" id="SM00184">
    <property type="entry name" value="RING"/>
    <property type="match status" value="1"/>
</dbReference>
<dbReference type="PANTHER" id="PTHR45931">
    <property type="entry name" value="SI:CH211-59O9.10"/>
    <property type="match status" value="1"/>
</dbReference>
<feature type="region of interest" description="Disordered" evidence="5">
    <location>
        <begin position="300"/>
        <end position="358"/>
    </location>
</feature>
<dbReference type="RefSeq" id="XP_010467362.1">
    <property type="nucleotide sequence ID" value="XM_010469060.2"/>
</dbReference>
<evidence type="ECO:0000256" key="2">
    <source>
        <dbReference type="ARBA" id="ARBA00022771"/>
    </source>
</evidence>
<keyword evidence="2 4" id="KW-0863">Zinc-finger</keyword>
<feature type="compositionally biased region" description="Polar residues" evidence="5">
    <location>
        <begin position="301"/>
        <end position="316"/>
    </location>
</feature>
<dbReference type="InterPro" id="IPR001841">
    <property type="entry name" value="Znf_RING"/>
</dbReference>
<keyword evidence="1" id="KW-0479">Metal-binding</keyword>
<name>A0ABM0W8U1_CAMSA</name>
<dbReference type="Proteomes" id="UP000694864">
    <property type="component" value="Chromosome 15"/>
</dbReference>
<reference evidence="8" key="2">
    <citation type="submission" date="2025-08" db="UniProtKB">
        <authorList>
            <consortium name="RefSeq"/>
        </authorList>
    </citation>
    <scope>IDENTIFICATION</scope>
    <source>
        <tissue evidence="8">Leaf</tissue>
    </source>
</reference>
<dbReference type="Gene3D" id="3.30.40.10">
    <property type="entry name" value="Zinc/RING finger domain, C3HC4 (zinc finger)"/>
    <property type="match status" value="1"/>
</dbReference>
<evidence type="ECO:0000256" key="3">
    <source>
        <dbReference type="ARBA" id="ARBA00022833"/>
    </source>
</evidence>
<dbReference type="PROSITE" id="PS50089">
    <property type="entry name" value="ZF_RING_2"/>
    <property type="match status" value="1"/>
</dbReference>
<dbReference type="Pfam" id="PF13639">
    <property type="entry name" value="zf-RING_2"/>
    <property type="match status" value="1"/>
</dbReference>
<accession>A0ABM0W8U1</accession>